<gene>
    <name evidence="3" type="ORF">NE536_07590</name>
</gene>
<evidence type="ECO:0000313" key="4">
    <source>
        <dbReference type="Proteomes" id="UP001155604"/>
    </source>
</evidence>
<evidence type="ECO:0000256" key="2">
    <source>
        <dbReference type="SAM" id="SignalP"/>
    </source>
</evidence>
<proteinExistence type="predicted"/>
<dbReference type="NCBIfam" id="NF038116">
    <property type="entry name" value="Sden1266_dom"/>
    <property type="match status" value="1"/>
</dbReference>
<evidence type="ECO:0000313" key="3">
    <source>
        <dbReference type="EMBL" id="MCT7945233.1"/>
    </source>
</evidence>
<dbReference type="Proteomes" id="UP001155604">
    <property type="component" value="Unassembled WGS sequence"/>
</dbReference>
<feature type="region of interest" description="Disordered" evidence="1">
    <location>
        <begin position="127"/>
        <end position="146"/>
    </location>
</feature>
<feature type="signal peptide" evidence="2">
    <location>
        <begin position="1"/>
        <end position="39"/>
    </location>
</feature>
<sequence length="318" mass="34410">MNTLNKQGMAATVNSQVNTHFVKATAIAALFLASTVVSAQPRELESSQSLTPFTVASVGIAKKAENSEQAAEQEQQALALLQQAAPAKNVTEAAAAAVKSLAPALSSKAPTANRVQLMGASPMTREQVTAKHASQGMPSSSATSEDPYRAPVYHSFSIFDASSRLFEDFDYDGFYQTFSVTFDVDVNGSYLNERADLFAELYLSRDGGPWVHYYTTDVFTIYGDSTQDDYEVLTTLYTGYATDHYDVLIDVYEVGYSDIVATISADETDSLYALPLESSDRDREPDIIVVEESGGAFSVLGLLCLSLCAGLRLNRTRA</sequence>
<feature type="chain" id="PRO_5040845203" evidence="2">
    <location>
        <begin position="40"/>
        <end position="318"/>
    </location>
</feature>
<reference evidence="3" key="1">
    <citation type="journal article" date="2023" name="Int. J. Syst. Evol. Microbiol.">
        <title>&lt;i&gt;Shewanella septentrionalis&lt;/i&gt; sp. nov. and &lt;i&gt;Shewanella holmiensis&lt;/i&gt; sp. nov., isolated from Baltic Sea water and sediments.</title>
        <authorList>
            <person name="Martin-Rodriguez A.J."/>
            <person name="Thorell K."/>
            <person name="Joffre E."/>
            <person name="Jensie-Markopoulos S."/>
            <person name="Moore E.R.B."/>
            <person name="Sjoling A."/>
        </authorList>
    </citation>
    <scope>NUCLEOTIDE SEQUENCE</scope>
    <source>
        <strain evidence="3">SP1W3</strain>
    </source>
</reference>
<dbReference type="EMBL" id="JAMTCC010000010">
    <property type="protein sequence ID" value="MCT7945233.1"/>
    <property type="molecule type" value="Genomic_DNA"/>
</dbReference>
<dbReference type="RefSeq" id="WP_261272324.1">
    <property type="nucleotide sequence ID" value="NZ_JAMTCC010000010.1"/>
</dbReference>
<organism evidence="3 4">
    <name type="scientific">Shewanella septentrionalis</name>
    <dbReference type="NCBI Taxonomy" id="2952223"/>
    <lineage>
        <taxon>Bacteria</taxon>
        <taxon>Pseudomonadati</taxon>
        <taxon>Pseudomonadota</taxon>
        <taxon>Gammaproteobacteria</taxon>
        <taxon>Alteromonadales</taxon>
        <taxon>Shewanellaceae</taxon>
        <taxon>Shewanella</taxon>
    </lineage>
</organism>
<dbReference type="AlphaFoldDB" id="A0A9X2WTQ3"/>
<evidence type="ECO:0000256" key="1">
    <source>
        <dbReference type="SAM" id="MobiDB-lite"/>
    </source>
</evidence>
<name>A0A9X2WTQ3_9GAMM</name>
<comment type="caution">
    <text evidence="3">The sequence shown here is derived from an EMBL/GenBank/DDBJ whole genome shotgun (WGS) entry which is preliminary data.</text>
</comment>
<accession>A0A9X2WTQ3</accession>
<keyword evidence="4" id="KW-1185">Reference proteome</keyword>
<protein>
    <submittedName>
        <fullName evidence="3">Choice-of-anchor H family protein</fullName>
    </submittedName>
</protein>
<keyword evidence="2" id="KW-0732">Signal</keyword>